<keyword evidence="2" id="KW-1185">Reference proteome</keyword>
<name>A0AA38MGV1_9CUCU</name>
<organism evidence="1 2">
    <name type="scientific">Zophobas morio</name>
    <dbReference type="NCBI Taxonomy" id="2755281"/>
    <lineage>
        <taxon>Eukaryota</taxon>
        <taxon>Metazoa</taxon>
        <taxon>Ecdysozoa</taxon>
        <taxon>Arthropoda</taxon>
        <taxon>Hexapoda</taxon>
        <taxon>Insecta</taxon>
        <taxon>Pterygota</taxon>
        <taxon>Neoptera</taxon>
        <taxon>Endopterygota</taxon>
        <taxon>Coleoptera</taxon>
        <taxon>Polyphaga</taxon>
        <taxon>Cucujiformia</taxon>
        <taxon>Tenebrionidae</taxon>
        <taxon>Zophobas</taxon>
    </lineage>
</organism>
<dbReference type="Proteomes" id="UP001168821">
    <property type="component" value="Unassembled WGS sequence"/>
</dbReference>
<dbReference type="AlphaFoldDB" id="A0AA38MGV1"/>
<protein>
    <submittedName>
        <fullName evidence="1">Uncharacterized protein</fullName>
    </submittedName>
</protein>
<evidence type="ECO:0000313" key="1">
    <source>
        <dbReference type="EMBL" id="KAJ3655269.1"/>
    </source>
</evidence>
<proteinExistence type="predicted"/>
<dbReference type="EMBL" id="JALNTZ010000004">
    <property type="protein sequence ID" value="KAJ3655269.1"/>
    <property type="molecule type" value="Genomic_DNA"/>
</dbReference>
<reference evidence="1" key="1">
    <citation type="journal article" date="2023" name="G3 (Bethesda)">
        <title>Whole genome assemblies of Zophobas morio and Tenebrio molitor.</title>
        <authorList>
            <person name="Kaur S."/>
            <person name="Stinson S.A."/>
            <person name="diCenzo G.C."/>
        </authorList>
    </citation>
    <scope>NUCLEOTIDE SEQUENCE</scope>
    <source>
        <strain evidence="1">QUZm001</strain>
    </source>
</reference>
<evidence type="ECO:0000313" key="2">
    <source>
        <dbReference type="Proteomes" id="UP001168821"/>
    </source>
</evidence>
<sequence length="98" mass="11260">MNPYSRRWPLFNSTRSFSKPYVTASKLLRYPLSRVPFPGISLALRRSVVLRMNHHRRNKTREFSTAIGVVPGPRKGVFRNSIDSHCSEVCGSRNVGHY</sequence>
<comment type="caution">
    <text evidence="1">The sequence shown here is derived from an EMBL/GenBank/DDBJ whole genome shotgun (WGS) entry which is preliminary data.</text>
</comment>
<gene>
    <name evidence="1" type="ORF">Zmor_014405</name>
</gene>
<accession>A0AA38MGV1</accession>